<dbReference type="GeneID" id="70907592"/>
<dbReference type="AlphaFoldDB" id="A0AAE8ET15"/>
<proteinExistence type="predicted"/>
<protein>
    <submittedName>
        <fullName evidence="1">Uncharacterized protein</fullName>
    </submittedName>
</protein>
<reference evidence="1 2" key="1">
    <citation type="submission" date="2016-09" db="EMBL/GenBank/DDBJ databases">
        <authorList>
            <person name="Doonan J."/>
            <person name="Pachebat J.A."/>
            <person name="Golyshin P.N."/>
            <person name="Denman S."/>
            <person name="Mcdonald J.E."/>
        </authorList>
    </citation>
    <scope>NUCLEOTIDE SEQUENCE [LARGE SCALE GENOMIC DNA]</scope>
    <source>
        <strain evidence="1 2">FRB141</strain>
    </source>
</reference>
<dbReference type="RefSeq" id="WP_095834582.1">
    <property type="nucleotide sequence ID" value="NZ_CP014137.1"/>
</dbReference>
<evidence type="ECO:0000313" key="2">
    <source>
        <dbReference type="Proteomes" id="UP000285972"/>
    </source>
</evidence>
<dbReference type="KEGG" id="bgj:AWC36_12335"/>
<dbReference type="EMBL" id="MJLX01000003">
    <property type="protein sequence ID" value="RLM28946.1"/>
    <property type="molecule type" value="Genomic_DNA"/>
</dbReference>
<accession>A0AAE8ET15</accession>
<sequence length="237" mass="27564">MSSRRDIIDGAQFDTLRNGLVYTEVLGWIDMGHARGDDIKALFHQFQIGEISNNPHYTIVYDQNMYIGRFNRCIGVGKYTKWVIQKGRTTDEINRIMLAMMMITASNFEGLQSLRHFSWYTDSGFSGEDLVSDLFGFYKTLIPSRYSHHVKPVSYESALRRWDYYGPVGVNKNRGFTPIIYPDPQNPCVRHSPYRKQLPHFMTWIKPWDDFTSGKVEVFTNNGTKLSFNKRVYPGQC</sequence>
<evidence type="ECO:0000313" key="1">
    <source>
        <dbReference type="EMBL" id="RLM28946.1"/>
    </source>
</evidence>
<gene>
    <name evidence="1" type="ORF">BIY26_01890</name>
</gene>
<dbReference type="Proteomes" id="UP000285972">
    <property type="component" value="Unassembled WGS sequence"/>
</dbReference>
<comment type="caution">
    <text evidence="1">The sequence shown here is derived from an EMBL/GenBank/DDBJ whole genome shotgun (WGS) entry which is preliminary data.</text>
</comment>
<name>A0AAE8ET15_9GAMM</name>
<organism evidence="1 2">
    <name type="scientific">Brenneria goodwinii</name>
    <dbReference type="NCBI Taxonomy" id="1109412"/>
    <lineage>
        <taxon>Bacteria</taxon>
        <taxon>Pseudomonadati</taxon>
        <taxon>Pseudomonadota</taxon>
        <taxon>Gammaproteobacteria</taxon>
        <taxon>Enterobacterales</taxon>
        <taxon>Pectobacteriaceae</taxon>
        <taxon>Brenneria</taxon>
    </lineage>
</organism>